<keyword evidence="3" id="KW-1185">Reference proteome</keyword>
<dbReference type="GO" id="GO:0004177">
    <property type="term" value="F:aminopeptidase activity"/>
    <property type="evidence" value="ECO:0007669"/>
    <property type="project" value="UniProtKB-KW"/>
</dbReference>
<keyword evidence="2" id="KW-0645">Protease</keyword>
<keyword evidence="1" id="KW-1133">Transmembrane helix</keyword>
<comment type="caution">
    <text evidence="2">The sequence shown here is derived from an EMBL/GenBank/DDBJ whole genome shotgun (WGS) entry which is preliminary data.</text>
</comment>
<name>A0A4R9M2Z5_9LEPT</name>
<dbReference type="PIRSF" id="PIRSF029285">
    <property type="entry name" value="Aminopept"/>
    <property type="match status" value="1"/>
</dbReference>
<keyword evidence="1" id="KW-0472">Membrane</keyword>
<evidence type="ECO:0000313" key="3">
    <source>
        <dbReference type="Proteomes" id="UP000298058"/>
    </source>
</evidence>
<keyword evidence="1" id="KW-0812">Transmembrane</keyword>
<dbReference type="AlphaFoldDB" id="A0A4R9M2Z5"/>
<protein>
    <submittedName>
        <fullName evidence="2">Aminopeptidase</fullName>
    </submittedName>
</protein>
<accession>A0A4R9M2Z5</accession>
<feature type="transmembrane region" description="Helical" evidence="1">
    <location>
        <begin position="21"/>
        <end position="41"/>
    </location>
</feature>
<evidence type="ECO:0000313" key="2">
    <source>
        <dbReference type="EMBL" id="TGN19178.1"/>
    </source>
</evidence>
<dbReference type="Proteomes" id="UP000298058">
    <property type="component" value="Unassembled WGS sequence"/>
</dbReference>
<reference evidence="2" key="1">
    <citation type="journal article" date="2019" name="PLoS Negl. Trop. Dis.">
        <title>Revisiting the worldwide diversity of Leptospira species in the environment.</title>
        <authorList>
            <person name="Vincent A.T."/>
            <person name="Schiettekatte O."/>
            <person name="Bourhy P."/>
            <person name="Veyrier F.J."/>
            <person name="Picardeau M."/>
        </authorList>
    </citation>
    <scope>NUCLEOTIDE SEQUENCE [LARGE SCALE GENOMIC DNA]</scope>
    <source>
        <strain evidence="2">201300427</strain>
    </source>
</reference>
<gene>
    <name evidence="2" type="ORF">EHS15_09665</name>
</gene>
<keyword evidence="2" id="KW-0378">Hydrolase</keyword>
<proteinExistence type="predicted"/>
<dbReference type="OrthoDB" id="357991at2"/>
<dbReference type="Pfam" id="PF10023">
    <property type="entry name" value="Aminopep"/>
    <property type="match status" value="1"/>
</dbReference>
<evidence type="ECO:0000256" key="1">
    <source>
        <dbReference type="SAM" id="Phobius"/>
    </source>
</evidence>
<organism evidence="2 3">
    <name type="scientific">Leptospira idonii</name>
    <dbReference type="NCBI Taxonomy" id="1193500"/>
    <lineage>
        <taxon>Bacteria</taxon>
        <taxon>Pseudomonadati</taxon>
        <taxon>Spirochaetota</taxon>
        <taxon>Spirochaetia</taxon>
        <taxon>Leptospirales</taxon>
        <taxon>Leptospiraceae</taxon>
        <taxon>Leptospira</taxon>
    </lineage>
</organism>
<dbReference type="EMBL" id="RQHW01000033">
    <property type="protein sequence ID" value="TGN19178.1"/>
    <property type="molecule type" value="Genomic_DNA"/>
</dbReference>
<sequence>MPTSPPRLPIPFVCRIKKKMLFSMVLWMVFMPHLQCVPYLFHLGKEQAHILLGREKIEKVLAEKKLEPKFLEKLKLIQEAREYAISKLGLNEKGGFVYYTHLDRDEIGWNVSASQTLAFESYTWWFPIAGTVPYKGYFDKKLAQELETSLKEEGYDTRIRVIGGYSTLGWFSDPVLSPQLSWKEHRLVGLVFHELAHATAYLPGDSDLNESYASFVEEKGMEIYYLEKEGKASKSLEDAKKDKAYRQKTLQLLSRYAKKLESLYASVLGKEEKLNQKRNIISEFKREVIEQNLVPKEKAEEFQKKEWNNEDFLGVLRYHSGENSFEKLFKESGENFPKFHESVRKLFQLSDRERKDFLKN</sequence>
<keyword evidence="2" id="KW-0031">Aminopeptidase</keyword>
<dbReference type="InterPro" id="IPR014553">
    <property type="entry name" value="Aminopept"/>
</dbReference>